<dbReference type="InterPro" id="IPR013103">
    <property type="entry name" value="RVT_2"/>
</dbReference>
<dbReference type="Pfam" id="PF22936">
    <property type="entry name" value="Pol_BBD"/>
    <property type="match status" value="1"/>
</dbReference>
<dbReference type="InterPro" id="IPR025724">
    <property type="entry name" value="GAG-pre-integrase_dom"/>
</dbReference>
<dbReference type="GO" id="GO:0004190">
    <property type="term" value="F:aspartic-type endopeptidase activity"/>
    <property type="evidence" value="ECO:0007669"/>
    <property type="project" value="UniProtKB-KW"/>
</dbReference>
<gene>
    <name evidence="6" type="ORF">VITISV_033370</name>
</gene>
<feature type="domain" description="Retrovirus-related Pol polyprotein from transposon TNT 1-94-like beta-barrel" evidence="5">
    <location>
        <begin position="272"/>
        <end position="346"/>
    </location>
</feature>
<evidence type="ECO:0000256" key="1">
    <source>
        <dbReference type="ARBA" id="ARBA00022750"/>
    </source>
</evidence>
<keyword evidence="1" id="KW-0645">Protease</keyword>
<evidence type="ECO:0000259" key="5">
    <source>
        <dbReference type="Pfam" id="PF22936"/>
    </source>
</evidence>
<organism evidence="6">
    <name type="scientific">Vitis vinifera</name>
    <name type="common">Grape</name>
    <dbReference type="NCBI Taxonomy" id="29760"/>
    <lineage>
        <taxon>Eukaryota</taxon>
        <taxon>Viridiplantae</taxon>
        <taxon>Streptophyta</taxon>
        <taxon>Embryophyta</taxon>
        <taxon>Tracheophyta</taxon>
        <taxon>Spermatophyta</taxon>
        <taxon>Magnoliopsida</taxon>
        <taxon>eudicotyledons</taxon>
        <taxon>Gunneridae</taxon>
        <taxon>Pentapetalae</taxon>
        <taxon>rosids</taxon>
        <taxon>Vitales</taxon>
        <taxon>Vitaceae</taxon>
        <taxon>Viteae</taxon>
        <taxon>Vitis</taxon>
    </lineage>
</organism>
<dbReference type="PANTHER" id="PTHR34222:SF37">
    <property type="entry name" value="RETROTRANSPOSON GAG DOMAIN-CONTAINING PROTEIN"/>
    <property type="match status" value="1"/>
</dbReference>
<evidence type="ECO:0000259" key="3">
    <source>
        <dbReference type="Pfam" id="PF07727"/>
    </source>
</evidence>
<feature type="domain" description="GAG-pre-integrase" evidence="4">
    <location>
        <begin position="378"/>
        <end position="442"/>
    </location>
</feature>
<dbReference type="InterPro" id="IPR043502">
    <property type="entry name" value="DNA/RNA_pol_sf"/>
</dbReference>
<feature type="region of interest" description="Disordered" evidence="2">
    <location>
        <begin position="450"/>
        <end position="492"/>
    </location>
</feature>
<feature type="region of interest" description="Disordered" evidence="2">
    <location>
        <begin position="178"/>
        <end position="204"/>
    </location>
</feature>
<evidence type="ECO:0000313" key="6">
    <source>
        <dbReference type="EMBL" id="CAN79489.1"/>
    </source>
</evidence>
<keyword evidence="1" id="KW-0064">Aspartyl protease</keyword>
<dbReference type="EMBL" id="AM476716">
    <property type="protein sequence ID" value="CAN79489.1"/>
    <property type="molecule type" value="Genomic_DNA"/>
</dbReference>
<evidence type="ECO:0008006" key="7">
    <source>
        <dbReference type="Google" id="ProtNLM"/>
    </source>
</evidence>
<feature type="domain" description="Reverse transcriptase Ty1/copia-type" evidence="3">
    <location>
        <begin position="630"/>
        <end position="737"/>
    </location>
</feature>
<evidence type="ECO:0000256" key="2">
    <source>
        <dbReference type="SAM" id="MobiDB-lite"/>
    </source>
</evidence>
<dbReference type="AlphaFoldDB" id="A5BZE0"/>
<dbReference type="Pfam" id="PF13976">
    <property type="entry name" value="gag_pre-integrs"/>
    <property type="match status" value="1"/>
</dbReference>
<reference evidence="6" key="1">
    <citation type="journal article" date="2007" name="PLoS ONE">
        <title>The first genome sequence of an elite grapevine cultivar (Pinot noir Vitis vinifera L.): coping with a highly heterozygous genome.</title>
        <authorList>
            <person name="Velasco R."/>
            <person name="Zharkikh A."/>
            <person name="Troggio M."/>
            <person name="Cartwright D.A."/>
            <person name="Cestaro A."/>
            <person name="Pruss D."/>
            <person name="Pindo M."/>
            <person name="FitzGerald L.M."/>
            <person name="Vezzulli S."/>
            <person name="Reid J."/>
            <person name="Malacarne G."/>
            <person name="Iliev D."/>
            <person name="Coppola G."/>
            <person name="Wardell B."/>
            <person name="Micheletti D."/>
            <person name="Macalma T."/>
            <person name="Facci M."/>
            <person name="Mitchell J.T."/>
            <person name="Perazzolli M."/>
            <person name="Eldredge G."/>
            <person name="Gatto P."/>
            <person name="Oyzerski R."/>
            <person name="Moretto M."/>
            <person name="Gutin N."/>
            <person name="Stefanini M."/>
            <person name="Chen Y."/>
            <person name="Segala C."/>
            <person name="Davenport C."/>
            <person name="Dematte L."/>
            <person name="Mraz A."/>
            <person name="Battilana J."/>
            <person name="Stormo K."/>
            <person name="Costa F."/>
            <person name="Tao Q."/>
            <person name="Si-Ammour A."/>
            <person name="Harkins T."/>
            <person name="Lackey A."/>
            <person name="Perbost C."/>
            <person name="Taillon B."/>
            <person name="Stella A."/>
            <person name="Solovyev V."/>
            <person name="Fawcett J.A."/>
            <person name="Sterck L."/>
            <person name="Vandepoele K."/>
            <person name="Grando S.M."/>
            <person name="Toppo S."/>
            <person name="Moser C."/>
            <person name="Lanchbury J."/>
            <person name="Bogden R."/>
            <person name="Skolnick M."/>
            <person name="Sgaramella V."/>
            <person name="Bhatnagar S.K."/>
            <person name="Fontana P."/>
            <person name="Gutin A."/>
            <person name="Van de Peer Y."/>
            <person name="Salamini F."/>
            <person name="Viola R."/>
        </authorList>
    </citation>
    <scope>NUCLEOTIDE SEQUENCE</scope>
</reference>
<sequence length="747" mass="83949">MQSEISQTYLFLSTAKEIWYAISQTYSKIGITAQIYELKCQIHATKQGSWSITKYYNKLQSLWLELDHYQHIEMVVAEDTTRLKKIMEQERVFEFLAGLNPELDQVRVQKLGKEPLPSIREVYAYVIGEESHRDTLENSALATAGNFKSMGSKVEGRIQMIKIHFGVIIVTNQDIHPQLGSEGGSNRGGKPVTRSGQAHQAATIDVSHENIPTTKQKPILLSKENYEKLKTLLNQLDTPAEIPTAKTTSCSFVQTGNIKALSASKDCLSSIWIIDSGATDHMTSHSNFFSNYTTLSGRPKAKVADGAFSSIIGQGIASITPSLTLQNMLHVPDLSCNHLSISKMTKDLNYFVTFTPSHCGFQDQIMRRMIGHGERKGGLYYLNIHWKICDSIPQALITTNNTSKVDQIWLWHKRLGHPPFFVLEKMFPTLFGKIKSRDFHCELSGIFPTNGENGGGVLPQPVSVPNVSTSKTSSSPTVQDISAPDFSDSAPTLPVVPNVPALDSSNESASEHKKFQQTPNEELIVENLATEIPANKLEIQLKEREYMLPANTSKLKVYSRKGRSTTSSHIPSSNSESAFITQMSSVEIPSTIQEALRDENWRKAINEKMQALEKNETWDIVELPKGKKTKFDVKNVFLHGNLEEEVYMDTPPGLGDKAWKNKVYKLKKSLYGLKQFPRAWFGRFTKSMIRMNYHQSQGDHTSFIKHNSSGKLTALIVYVDDIIVTRNDEGEIQRLKLICLMNLRSRI</sequence>
<dbReference type="InterPro" id="IPR054722">
    <property type="entry name" value="PolX-like_BBD"/>
</dbReference>
<keyword evidence="1" id="KW-0378">Hydrolase</keyword>
<dbReference type="Pfam" id="PF07727">
    <property type="entry name" value="RVT_2"/>
    <property type="match status" value="1"/>
</dbReference>
<feature type="compositionally biased region" description="Low complexity" evidence="2">
    <location>
        <begin position="461"/>
        <end position="478"/>
    </location>
</feature>
<evidence type="ECO:0000259" key="4">
    <source>
        <dbReference type="Pfam" id="PF13976"/>
    </source>
</evidence>
<dbReference type="SUPFAM" id="SSF56672">
    <property type="entry name" value="DNA/RNA polymerases"/>
    <property type="match status" value="1"/>
</dbReference>
<name>A5BZE0_VITVI</name>
<protein>
    <recommendedName>
        <fullName evidence="7">Retrovirus-related Pol polyprotein from transposon RE1</fullName>
    </recommendedName>
</protein>
<accession>A5BZE0</accession>
<dbReference type="PANTHER" id="PTHR34222">
    <property type="entry name" value="GAG_PRE-INTEGRS DOMAIN-CONTAINING PROTEIN"/>
    <property type="match status" value="1"/>
</dbReference>
<proteinExistence type="predicted"/>